<evidence type="ECO:0000313" key="2">
    <source>
        <dbReference type="Proteomes" id="UP000499080"/>
    </source>
</evidence>
<dbReference type="EMBL" id="BGPR01000380">
    <property type="protein sequence ID" value="GBM16880.1"/>
    <property type="molecule type" value="Genomic_DNA"/>
</dbReference>
<evidence type="ECO:0000313" key="1">
    <source>
        <dbReference type="EMBL" id="GBM16880.1"/>
    </source>
</evidence>
<protein>
    <submittedName>
        <fullName evidence="1">Uncharacterized protein</fullName>
    </submittedName>
</protein>
<dbReference type="Proteomes" id="UP000499080">
    <property type="component" value="Unassembled WGS sequence"/>
</dbReference>
<proteinExistence type="predicted"/>
<dbReference type="AlphaFoldDB" id="A0A4Y2DJA5"/>
<sequence length="111" mass="12852">MSCVHGVNFKSDCVVRECCRKLIDDLLMFKMKVDKNANLSLVQMKVLFSELVRKRDRSHFHLLRELKTSLGLQTFASTKIFIASWRPISICWRQPSMKIVQENSSTGMTDV</sequence>
<comment type="caution">
    <text evidence="1">The sequence shown here is derived from an EMBL/GenBank/DDBJ whole genome shotgun (WGS) entry which is preliminary data.</text>
</comment>
<name>A0A4Y2DJA5_ARAVE</name>
<gene>
    <name evidence="1" type="ORF">AVEN_99769_1</name>
</gene>
<reference evidence="1 2" key="1">
    <citation type="journal article" date="2019" name="Sci. Rep.">
        <title>Orb-weaving spider Araneus ventricosus genome elucidates the spidroin gene catalogue.</title>
        <authorList>
            <person name="Kono N."/>
            <person name="Nakamura H."/>
            <person name="Ohtoshi R."/>
            <person name="Moran D.A.P."/>
            <person name="Shinohara A."/>
            <person name="Yoshida Y."/>
            <person name="Fujiwara M."/>
            <person name="Mori M."/>
            <person name="Tomita M."/>
            <person name="Arakawa K."/>
        </authorList>
    </citation>
    <scope>NUCLEOTIDE SEQUENCE [LARGE SCALE GENOMIC DNA]</scope>
</reference>
<organism evidence="1 2">
    <name type="scientific">Araneus ventricosus</name>
    <name type="common">Orbweaver spider</name>
    <name type="synonym">Epeira ventricosa</name>
    <dbReference type="NCBI Taxonomy" id="182803"/>
    <lineage>
        <taxon>Eukaryota</taxon>
        <taxon>Metazoa</taxon>
        <taxon>Ecdysozoa</taxon>
        <taxon>Arthropoda</taxon>
        <taxon>Chelicerata</taxon>
        <taxon>Arachnida</taxon>
        <taxon>Araneae</taxon>
        <taxon>Araneomorphae</taxon>
        <taxon>Entelegynae</taxon>
        <taxon>Araneoidea</taxon>
        <taxon>Araneidae</taxon>
        <taxon>Araneus</taxon>
    </lineage>
</organism>
<accession>A0A4Y2DJA5</accession>
<keyword evidence="2" id="KW-1185">Reference proteome</keyword>